<accession>M4ISM6</accession>
<evidence type="ECO:0000313" key="3">
    <source>
        <dbReference type="EMBL" id="AGA61763.1"/>
    </source>
</evidence>
<evidence type="ECO:0000256" key="1">
    <source>
        <dbReference type="SAM" id="Coils"/>
    </source>
</evidence>
<dbReference type="PROSITE" id="PS51297">
    <property type="entry name" value="K_BOX"/>
    <property type="match status" value="1"/>
</dbReference>
<dbReference type="EMBL" id="JQ753788">
    <property type="protein sequence ID" value="AGA61763.1"/>
    <property type="molecule type" value="mRNA"/>
</dbReference>
<dbReference type="AlphaFoldDB" id="M4ISM6"/>
<protein>
    <submittedName>
        <fullName evidence="3">Apetala 1</fullName>
    </submittedName>
</protein>
<feature type="coiled-coil region" evidence="1">
    <location>
        <begin position="63"/>
        <end position="119"/>
    </location>
</feature>
<reference evidence="3" key="1">
    <citation type="submission" date="2012-03" db="EMBL/GenBank/DDBJ databases">
        <title>Cornus florida, but not C. canadensis, has significant expression of AP3, PI, SEP and AP1 as bracts become petaloid and genetic analysis of the evolution of petaloid bracts in dogwoods.</title>
        <authorList>
            <person name="Maturen N.M."/>
            <person name="Hu J.-M."/>
            <person name="Frohlich M.W."/>
        </authorList>
    </citation>
    <scope>NUCLEOTIDE SEQUENCE</scope>
</reference>
<name>M4ISM6_CORFO</name>
<proteinExistence type="evidence at transcript level"/>
<organism evidence="3">
    <name type="scientific">Cornus florida</name>
    <name type="common">Flowering dogwood</name>
    <dbReference type="NCBI Taxonomy" id="4283"/>
    <lineage>
        <taxon>Eukaryota</taxon>
        <taxon>Viridiplantae</taxon>
        <taxon>Streptophyta</taxon>
        <taxon>Embryophyta</taxon>
        <taxon>Tracheophyta</taxon>
        <taxon>Spermatophyta</taxon>
        <taxon>Magnoliopsida</taxon>
        <taxon>eudicotyledons</taxon>
        <taxon>Gunneridae</taxon>
        <taxon>Pentapetalae</taxon>
        <taxon>asterids</taxon>
        <taxon>Cornales</taxon>
        <taxon>Cornaceae</taxon>
        <taxon>Cornus</taxon>
    </lineage>
</organism>
<evidence type="ECO:0000259" key="2">
    <source>
        <dbReference type="PROSITE" id="PS51297"/>
    </source>
</evidence>
<sequence>MEKILERYERYSYAERQQTVYDPESPENWSLEHVKLKARIELLEKNHRHYMGEDLDSLSLKELQNLEQQIDTALKRIRSGKNQLMYESISQLQKKEKAIQEQNNTLAKKIKEKEKEKSTELQVQWEQPSYGPNSSSFTLPQSLPCLNMSDTYQGKAPEMRNELNLSLEPIYSLNLGCFTT</sequence>
<gene>
    <name evidence="3" type="primary">AP1</name>
</gene>
<dbReference type="InterPro" id="IPR002487">
    <property type="entry name" value="TF_Kbox"/>
</dbReference>
<dbReference type="Pfam" id="PF01486">
    <property type="entry name" value="K-box"/>
    <property type="match status" value="1"/>
</dbReference>
<feature type="domain" description="K-box" evidence="2">
    <location>
        <begin position="26"/>
        <end position="116"/>
    </location>
</feature>
<keyword evidence="1" id="KW-0175">Coiled coil</keyword>
<dbReference type="GO" id="GO:0003700">
    <property type="term" value="F:DNA-binding transcription factor activity"/>
    <property type="evidence" value="ECO:0007669"/>
    <property type="project" value="InterPro"/>
</dbReference>
<dbReference type="GO" id="GO:0005634">
    <property type="term" value="C:nucleus"/>
    <property type="evidence" value="ECO:0007669"/>
    <property type="project" value="InterPro"/>
</dbReference>